<feature type="region of interest" description="Disordered" evidence="3">
    <location>
        <begin position="439"/>
        <end position="462"/>
    </location>
</feature>
<dbReference type="GO" id="GO:0007265">
    <property type="term" value="P:Ras protein signal transduction"/>
    <property type="evidence" value="ECO:0007669"/>
    <property type="project" value="TreeGrafter"/>
</dbReference>
<dbReference type="InterPro" id="IPR019804">
    <property type="entry name" value="Ras_G-nucl-exch_fac_CS"/>
</dbReference>
<feature type="region of interest" description="Disordered" evidence="3">
    <location>
        <begin position="827"/>
        <end position="846"/>
    </location>
</feature>
<feature type="region of interest" description="Disordered" evidence="3">
    <location>
        <begin position="323"/>
        <end position="349"/>
    </location>
</feature>
<dbReference type="InterPro" id="IPR036964">
    <property type="entry name" value="RASGEF_cat_dom_sf"/>
</dbReference>
<feature type="compositionally biased region" description="Polar residues" evidence="3">
    <location>
        <begin position="325"/>
        <end position="349"/>
    </location>
</feature>
<dbReference type="PANTHER" id="PTHR23113">
    <property type="entry name" value="GUANINE NUCLEOTIDE EXCHANGE FACTOR"/>
    <property type="match status" value="1"/>
</dbReference>
<dbReference type="PROSITE" id="PS50212">
    <property type="entry name" value="RASGEF_NTER"/>
    <property type="match status" value="1"/>
</dbReference>
<reference evidence="6" key="1">
    <citation type="submission" date="2021-01" db="UniProtKB">
        <authorList>
            <consortium name="EnsemblMetazoa"/>
        </authorList>
    </citation>
    <scope>IDENTIFICATION</scope>
    <source>
        <strain evidence="6">Aabys</strain>
    </source>
</reference>
<dbReference type="eggNOG" id="KOG3541">
    <property type="taxonomic scope" value="Eukaryota"/>
</dbReference>
<feature type="region of interest" description="Disordered" evidence="3">
    <location>
        <begin position="45"/>
        <end position="71"/>
    </location>
</feature>
<feature type="compositionally biased region" description="Gly residues" evidence="3">
    <location>
        <begin position="54"/>
        <end position="68"/>
    </location>
</feature>
<feature type="region of interest" description="Disordered" evidence="3">
    <location>
        <begin position="1"/>
        <end position="22"/>
    </location>
</feature>
<dbReference type="SMART" id="SM00147">
    <property type="entry name" value="RasGEF"/>
    <property type="match status" value="1"/>
</dbReference>
<dbReference type="CDD" id="cd00155">
    <property type="entry name" value="RasGEF"/>
    <property type="match status" value="1"/>
</dbReference>
<dbReference type="OrthoDB" id="20825at2759"/>
<dbReference type="Pfam" id="PF00618">
    <property type="entry name" value="RasGEF_N"/>
    <property type="match status" value="1"/>
</dbReference>
<feature type="compositionally biased region" description="Low complexity" evidence="3">
    <location>
        <begin position="499"/>
        <end position="518"/>
    </location>
</feature>
<evidence type="ECO:0000256" key="3">
    <source>
        <dbReference type="SAM" id="MobiDB-lite"/>
    </source>
</evidence>
<dbReference type="Gene3D" id="1.20.870.10">
    <property type="entry name" value="Son of sevenless (SoS) protein Chain: S domain 1"/>
    <property type="match status" value="1"/>
</dbReference>
<dbReference type="InterPro" id="IPR008937">
    <property type="entry name" value="Ras-like_GEF"/>
</dbReference>
<gene>
    <name evidence="6" type="primary">101898841</name>
    <name evidence="8" type="synonym">LOC101898841</name>
</gene>
<dbReference type="InterPro" id="IPR001895">
    <property type="entry name" value="RASGEF_cat_dom"/>
</dbReference>
<evidence type="ECO:0000313" key="6">
    <source>
        <dbReference type="EnsemblMetazoa" id="MDOA013307-PA"/>
    </source>
</evidence>
<feature type="compositionally biased region" description="Low complexity" evidence="3">
    <location>
        <begin position="9"/>
        <end position="22"/>
    </location>
</feature>
<dbReference type="CDD" id="cd06224">
    <property type="entry name" value="REM"/>
    <property type="match status" value="1"/>
</dbReference>
<feature type="region of interest" description="Disordered" evidence="3">
    <location>
        <begin position="89"/>
        <end position="119"/>
    </location>
</feature>
<dbReference type="PANTHER" id="PTHR23113:SF356">
    <property type="entry name" value="FI05912P-RELATED"/>
    <property type="match status" value="1"/>
</dbReference>
<evidence type="ECO:0000256" key="2">
    <source>
        <dbReference type="PROSITE-ProRule" id="PRU00168"/>
    </source>
</evidence>
<dbReference type="GO" id="GO:0005085">
    <property type="term" value="F:guanyl-nucleotide exchange factor activity"/>
    <property type="evidence" value="ECO:0007669"/>
    <property type="project" value="UniProtKB-KW"/>
</dbReference>
<keyword evidence="7" id="KW-1185">Reference proteome</keyword>
<reference evidence="8" key="2">
    <citation type="submission" date="2025-05" db="UniProtKB">
        <authorList>
            <consortium name="RefSeq"/>
        </authorList>
    </citation>
    <scope>IDENTIFICATION</scope>
    <source>
        <strain evidence="8">Aabys</strain>
        <tissue evidence="8">Whole body</tissue>
    </source>
</reference>
<dbReference type="PROSITE" id="PS00720">
    <property type="entry name" value="RASGEF"/>
    <property type="match status" value="1"/>
</dbReference>
<dbReference type="InterPro" id="IPR023578">
    <property type="entry name" value="Ras_GEF_dom_sf"/>
</dbReference>
<dbReference type="VEuPathDB" id="VectorBase:MDOA013307"/>
<organism evidence="6">
    <name type="scientific">Musca domestica</name>
    <name type="common">House fly</name>
    <dbReference type="NCBI Taxonomy" id="7370"/>
    <lineage>
        <taxon>Eukaryota</taxon>
        <taxon>Metazoa</taxon>
        <taxon>Ecdysozoa</taxon>
        <taxon>Arthropoda</taxon>
        <taxon>Hexapoda</taxon>
        <taxon>Insecta</taxon>
        <taxon>Pterygota</taxon>
        <taxon>Neoptera</taxon>
        <taxon>Endopterygota</taxon>
        <taxon>Diptera</taxon>
        <taxon>Brachycera</taxon>
        <taxon>Muscomorpha</taxon>
        <taxon>Muscoidea</taxon>
        <taxon>Muscidae</taxon>
        <taxon>Musca</taxon>
    </lineage>
</organism>
<dbReference type="FunFam" id="1.10.840.10:FF:000016">
    <property type="entry name" value="RASGEF1A isoform 5"/>
    <property type="match status" value="1"/>
</dbReference>
<evidence type="ECO:0000313" key="7">
    <source>
        <dbReference type="Proteomes" id="UP001652621"/>
    </source>
</evidence>
<accession>A0A1I8NAP5</accession>
<dbReference type="Proteomes" id="UP001652621">
    <property type="component" value="Unplaced"/>
</dbReference>
<dbReference type="Gene3D" id="1.10.840.10">
    <property type="entry name" value="Ras guanine-nucleotide exchange factors catalytic domain"/>
    <property type="match status" value="1"/>
</dbReference>
<proteinExistence type="predicted"/>
<name>A0A1I8NAP5_MUSDO</name>
<dbReference type="Pfam" id="PF00617">
    <property type="entry name" value="RasGEF"/>
    <property type="match status" value="1"/>
</dbReference>
<evidence type="ECO:0000259" key="4">
    <source>
        <dbReference type="PROSITE" id="PS50009"/>
    </source>
</evidence>
<protein>
    <submittedName>
        <fullName evidence="8">Ras-GEF domain-containing family member 1B</fullName>
    </submittedName>
</protein>
<feature type="domain" description="N-terminal Ras-GEF" evidence="5">
    <location>
        <begin position="233"/>
        <end position="411"/>
    </location>
</feature>
<dbReference type="EnsemblMetazoa" id="MDOA013307-RA">
    <property type="protein sequence ID" value="MDOA013307-PA"/>
    <property type="gene ID" value="MDOA013307"/>
</dbReference>
<evidence type="ECO:0000256" key="1">
    <source>
        <dbReference type="ARBA" id="ARBA00022658"/>
    </source>
</evidence>
<dbReference type="InterPro" id="IPR000651">
    <property type="entry name" value="Ras-like_Gua-exchang_fac_N"/>
</dbReference>
<dbReference type="VEuPathDB" id="VectorBase:MDOMA2_014026"/>
<dbReference type="GO" id="GO:0005886">
    <property type="term" value="C:plasma membrane"/>
    <property type="evidence" value="ECO:0007669"/>
    <property type="project" value="TreeGrafter"/>
</dbReference>
<dbReference type="AlphaFoldDB" id="A0A1I8NAP5"/>
<sequence length="846" mass="94167">MSMSNNGINSAANGRTNSANNTTTTATNVHAIHTTNVQIANKTTNHMAGSSSNSGGGGGGGGGGGAGGAQAKTSINLKTNDIRANIVTLPDGKPTTTTGHHHMSLKSNNNEHHHLHHPQQQLQQQQQQYVNIKKSTMNSNSSSSSCNTAPSLVHVNKLPTHRRDSSNVSGHNTHTGIVPQSLKDASKYRYIRPQTVYRAEETASDEVDRVITTTTTTTPYSNEGLKNDLLVYYDGQLEGGSLEALIEHMVPTHDYYPDRIYTFSFLLSARLFIRPHELLAKISQTWEKQQQQQQQQHQQSGTVLPSAAAAAVTVNQDQVDDAGHFNQTSATNSPLVQRKPSNSQTGVTNTQKSAQNCIRLLAEWIETFPYDFRDERLMQQVRILTRKCVYIDNALGKQVSKILQLLVQRLTTLEKYEEFLQSLQQYDLNTTLQPHYSTSASASYSSTSSSSASSSSNVHHNSLTKASVQALNSHQQQDSLHHKNNFLSNAAQYGAGHHNNSTMPPAASSSSSTSSSNAGGTGSDSPNAHDVFGIMDLCPSCAQLAHQLTAIELDRLSHIGPEEFVQAFAKEYQNSMTNKEASNTTGSGGGHIMNTSLNDMKKTRNLESYVEWFNRLSYLTASEIVKYPKKKQRVRVIEYWIETARECFNIGNFNSLMAIIAGLNLAPISRLKKTWSKVQSAKFSVLEHQMDPTSNFNSYRSTLKAAMWRSEGATEERERIIIPFFSLFVKDLYFLNEGCSNRLPNNHINFEKCSQLAKQVMEFNEWKQVSCPFEKLSNVIAYLQNVPVLNENTLSMASFECEPPENTEEKDRYKTVKAENKQQLLQQLQEQQMQQQQHQQQQQTQH</sequence>
<evidence type="ECO:0000313" key="8">
    <source>
        <dbReference type="RefSeq" id="XP_058985426.1"/>
    </source>
</evidence>
<dbReference type="RefSeq" id="XP_058985426.1">
    <property type="nucleotide sequence ID" value="XM_059129443.1"/>
</dbReference>
<evidence type="ECO:0000259" key="5">
    <source>
        <dbReference type="PROSITE" id="PS50212"/>
    </source>
</evidence>
<dbReference type="PROSITE" id="PS50009">
    <property type="entry name" value="RASGEF_CAT"/>
    <property type="match status" value="1"/>
</dbReference>
<feature type="region of interest" description="Disordered" evidence="3">
    <location>
        <begin position="492"/>
        <end position="525"/>
    </location>
</feature>
<feature type="compositionally biased region" description="Low complexity" evidence="3">
    <location>
        <begin position="439"/>
        <end position="456"/>
    </location>
</feature>
<dbReference type="SUPFAM" id="SSF48366">
    <property type="entry name" value="Ras GEF"/>
    <property type="match status" value="1"/>
</dbReference>
<keyword evidence="1 2" id="KW-0344">Guanine-nucleotide releasing factor</keyword>
<feature type="domain" description="Ras-GEF" evidence="4">
    <location>
        <begin position="540"/>
        <end position="804"/>
    </location>
</feature>